<reference evidence="21" key="3">
    <citation type="submission" date="2025-09" db="UniProtKB">
        <authorList>
            <consortium name="Ensembl"/>
        </authorList>
    </citation>
    <scope>IDENTIFICATION</scope>
</reference>
<comment type="function">
    <text evidence="14">May be involved in proteolysis through its threonine endopeptidase activity.</text>
</comment>
<reference evidence="21 22" key="1">
    <citation type="submission" date="2019-05" db="EMBL/GenBank/DDBJ databases">
        <title>A Chromosome-scale Meerkat (S. suricatta) Genome Assembly.</title>
        <authorList>
            <person name="Dudchenko O."/>
            <person name="Lieberman Aiden E."/>
            <person name="Tung J."/>
            <person name="Barreiro L.B."/>
            <person name="Clutton-Brock T.H."/>
        </authorList>
    </citation>
    <scope>NUCLEOTIDE SEQUENCE [LARGE SCALE GENOMIC DNA]</scope>
</reference>
<dbReference type="PANTHER" id="PTHR24253:SF35">
    <property type="entry name" value="THREONINE PROTEASE PRSS50-RELATED"/>
    <property type="match status" value="1"/>
</dbReference>
<dbReference type="FunFam" id="2.40.10.10:FF:000127">
    <property type="entry name" value="Probable threonine protease PRSS50"/>
    <property type="match status" value="1"/>
</dbReference>
<evidence type="ECO:0000256" key="5">
    <source>
        <dbReference type="ARBA" id="ARBA00022698"/>
    </source>
</evidence>
<evidence type="ECO:0000256" key="12">
    <source>
        <dbReference type="ARBA" id="ARBA00050838"/>
    </source>
</evidence>
<evidence type="ECO:0000256" key="7">
    <source>
        <dbReference type="ARBA" id="ARBA00022801"/>
    </source>
</evidence>
<evidence type="ECO:0000256" key="6">
    <source>
        <dbReference type="ARBA" id="ARBA00022729"/>
    </source>
</evidence>
<dbReference type="Pfam" id="PF00089">
    <property type="entry name" value="Trypsin"/>
    <property type="match status" value="3"/>
</dbReference>
<evidence type="ECO:0000256" key="14">
    <source>
        <dbReference type="ARBA" id="ARBA00056912"/>
    </source>
</evidence>
<keyword evidence="7" id="KW-0378">Hydrolase</keyword>
<keyword evidence="11" id="KW-0325">Glycoprotein</keyword>
<dbReference type="FunFam" id="2.40.10.10:FF:000122">
    <property type="entry name" value="Chymotrypsin-like elastase family member 1"/>
    <property type="match status" value="1"/>
</dbReference>
<evidence type="ECO:0000259" key="20">
    <source>
        <dbReference type="PROSITE" id="PS50240"/>
    </source>
</evidence>
<reference evidence="21" key="2">
    <citation type="submission" date="2025-08" db="UniProtKB">
        <authorList>
            <consortium name="Ensembl"/>
        </authorList>
    </citation>
    <scope>IDENTIFICATION</scope>
</reference>
<feature type="compositionally biased region" description="Polar residues" evidence="19">
    <location>
        <begin position="495"/>
        <end position="507"/>
    </location>
</feature>
<protein>
    <recommendedName>
        <fullName evidence="16">Probable threonine protease PRSS50</fullName>
        <ecNumber evidence="15">3.4.21.59</ecNumber>
    </recommendedName>
    <alternativeName>
        <fullName evidence="17">Serine protease 50</fullName>
    </alternativeName>
    <alternativeName>
        <fullName evidence="18">Testis-specific protease-like protein 50</fullName>
    </alternativeName>
</protein>
<comment type="function">
    <text evidence="13">Tryptase is the major neutral protease present in mast cells and is secreted upon the coupled activation-degranulation response of this cell type.</text>
</comment>
<dbReference type="InterPro" id="IPR009003">
    <property type="entry name" value="Peptidase_S1_PA"/>
</dbReference>
<evidence type="ECO:0000256" key="19">
    <source>
        <dbReference type="SAM" id="MobiDB-lite"/>
    </source>
</evidence>
<evidence type="ECO:0000256" key="13">
    <source>
        <dbReference type="ARBA" id="ARBA00054350"/>
    </source>
</evidence>
<dbReference type="InterPro" id="IPR001314">
    <property type="entry name" value="Peptidase_S1A"/>
</dbReference>
<evidence type="ECO:0000313" key="22">
    <source>
        <dbReference type="Proteomes" id="UP000472268"/>
    </source>
</evidence>
<feature type="region of interest" description="Disordered" evidence="19">
    <location>
        <begin position="482"/>
        <end position="507"/>
    </location>
</feature>
<evidence type="ECO:0000313" key="21">
    <source>
        <dbReference type="Ensembl" id="ENSSSUP00005016398.1"/>
    </source>
</evidence>
<dbReference type="InterPro" id="IPR043504">
    <property type="entry name" value="Peptidase_S1_PA_chymotrypsin"/>
</dbReference>
<organism evidence="21 22">
    <name type="scientific">Suricata suricatta</name>
    <name type="common">Meerkat</name>
    <dbReference type="NCBI Taxonomy" id="37032"/>
    <lineage>
        <taxon>Eukaryota</taxon>
        <taxon>Metazoa</taxon>
        <taxon>Chordata</taxon>
        <taxon>Craniata</taxon>
        <taxon>Vertebrata</taxon>
        <taxon>Euteleostomi</taxon>
        <taxon>Mammalia</taxon>
        <taxon>Eutheria</taxon>
        <taxon>Laurasiatheria</taxon>
        <taxon>Carnivora</taxon>
        <taxon>Feliformia</taxon>
        <taxon>Herpestidae</taxon>
        <taxon>Suricata</taxon>
    </lineage>
</organism>
<evidence type="ECO:0000256" key="11">
    <source>
        <dbReference type="ARBA" id="ARBA00023180"/>
    </source>
</evidence>
<proteinExistence type="predicted"/>
<dbReference type="FunFam" id="2.40.10.10:FF:000039">
    <property type="entry name" value="Brain-specific serine protease 4"/>
    <property type="match status" value="1"/>
</dbReference>
<dbReference type="InterPro" id="IPR018114">
    <property type="entry name" value="TRYPSIN_HIS"/>
</dbReference>
<feature type="domain" description="Peptidase S1" evidence="20">
    <location>
        <begin position="518"/>
        <end position="773"/>
    </location>
</feature>
<dbReference type="GO" id="GO:0005576">
    <property type="term" value="C:extracellular region"/>
    <property type="evidence" value="ECO:0007669"/>
    <property type="project" value="UniProtKB-SubCell"/>
</dbReference>
<evidence type="ECO:0000256" key="10">
    <source>
        <dbReference type="ARBA" id="ARBA00023157"/>
    </source>
</evidence>
<evidence type="ECO:0000256" key="8">
    <source>
        <dbReference type="ARBA" id="ARBA00022825"/>
    </source>
</evidence>
<evidence type="ECO:0000256" key="1">
    <source>
        <dbReference type="ARBA" id="ARBA00004613"/>
    </source>
</evidence>
<dbReference type="AlphaFoldDB" id="A0A673TWV5"/>
<dbReference type="InterPro" id="IPR001254">
    <property type="entry name" value="Trypsin_dom"/>
</dbReference>
<keyword evidence="9" id="KW-0865">Zymogen</keyword>
<keyword evidence="10" id="KW-1015">Disulfide bond</keyword>
<evidence type="ECO:0000256" key="4">
    <source>
        <dbReference type="ARBA" id="ARBA00022670"/>
    </source>
</evidence>
<dbReference type="GO" id="GO:0004252">
    <property type="term" value="F:serine-type endopeptidase activity"/>
    <property type="evidence" value="ECO:0007669"/>
    <property type="project" value="UniProtKB-EC"/>
</dbReference>
<evidence type="ECO:0000256" key="3">
    <source>
        <dbReference type="ARBA" id="ARBA00022525"/>
    </source>
</evidence>
<dbReference type="Gene3D" id="2.40.10.10">
    <property type="entry name" value="Trypsin-like serine proteases"/>
    <property type="match status" value="6"/>
</dbReference>
<dbReference type="GO" id="GO:0006508">
    <property type="term" value="P:proteolysis"/>
    <property type="evidence" value="ECO:0007669"/>
    <property type="project" value="UniProtKB-KW"/>
</dbReference>
<evidence type="ECO:0000256" key="17">
    <source>
        <dbReference type="ARBA" id="ARBA00075622"/>
    </source>
</evidence>
<evidence type="ECO:0000256" key="2">
    <source>
        <dbReference type="ARBA" id="ARBA00011881"/>
    </source>
</evidence>
<dbReference type="FunFam" id="2.40.10.10:FF:000106">
    <property type="entry name" value="Probable threonine protease PRSS50"/>
    <property type="match status" value="1"/>
</dbReference>
<keyword evidence="22" id="KW-1185">Reference proteome</keyword>
<dbReference type="PRINTS" id="PR00722">
    <property type="entry name" value="CHYMOTRYPSIN"/>
</dbReference>
<evidence type="ECO:0000256" key="18">
    <source>
        <dbReference type="ARBA" id="ARBA00080183"/>
    </source>
</evidence>
<name>A0A673TWV5_SURSU</name>
<dbReference type="Ensembl" id="ENSSSUT00005018694.1">
    <property type="protein sequence ID" value="ENSSSUP00005016398.1"/>
    <property type="gene ID" value="ENSSSUG00005010560.1"/>
</dbReference>
<feature type="domain" description="Peptidase S1" evidence="20">
    <location>
        <begin position="145"/>
        <end position="381"/>
    </location>
</feature>
<evidence type="ECO:0000256" key="16">
    <source>
        <dbReference type="ARBA" id="ARBA00072446"/>
    </source>
</evidence>
<dbReference type="GO" id="GO:0005783">
    <property type="term" value="C:endoplasmic reticulum"/>
    <property type="evidence" value="ECO:0007669"/>
    <property type="project" value="TreeGrafter"/>
</dbReference>
<keyword evidence="8" id="KW-0720">Serine protease</keyword>
<evidence type="ECO:0000256" key="15">
    <source>
        <dbReference type="ARBA" id="ARBA00066748"/>
    </source>
</evidence>
<dbReference type="PROSITE" id="PS00134">
    <property type="entry name" value="TRYPSIN_HIS"/>
    <property type="match status" value="1"/>
</dbReference>
<evidence type="ECO:0000256" key="9">
    <source>
        <dbReference type="ARBA" id="ARBA00023145"/>
    </source>
</evidence>
<sequence>MTRHWPWEVSLRLENEHVCGGALIDLSWAVTAAHCIQGTKEYSVILGTAKLRPTDFPKALSIPVRDIIMHPKYWGRTFITGDVALLQLQTPATFSKYVQPICLPEASYHLKVGTQCWVTGWGQVKQRFSEPWFQACGHTNIACKMVKGKLVEVGKWPWQVSIFFLGAYICSGSLIHHQWVLTAAHCLQRSKDPKQYSVSVGVQHLPENGTRLLLTHIVIHEDFHNLISRDIALLKLRDPISWSPLIQPVCLPNAKFKPSPGTMCWVIGWRHKNEQGTSKTPYSLQEVAVKIINNDICHQKYQFLLLKEDKKFIGKDMLCGSSELGTDSCQANSGSPLVCQVNSSWVQIGLVSWRYSCTRRGFPGIYTSTSHFTYWIKKRIGDMRFISRAGPTFLSQTPAQEANVGRRRERSLACRRCCRGMEPQCGTRARRQAPQDLRASAFVLLLLLLLRPTGCPAGQTPGTPSEPPSANAGVPCAPTATCPSGGPRLPRQAPTILSQPSTLETSPVSKDSINLFPTCGSSYEEDPTLRDPEAMARRWPWMVSVRANGTHVCAGTLIASQWVLTVAHCLSQNDFIYSVRAGSPRMDQTSQTTADVPVLQVIVNNRYQSRRHWSWVGRTNDIALLKLAWVLKYNKYVWPVCLPGLDFEVKDHSVCTVTGWGHPRADGIWPQFRTIQEKEVTILNSKACNQFYHKFSKVPSLVQIVDSNMVCAKDFDREQFCYEISGEPLVCAVDTTWYLVGLVSWGPGCKKSEAPPIYLQVASYQQWIQERIIGQAVPASSRAVLLVLALPLSLLTAL</sequence>
<dbReference type="SUPFAM" id="SSF50494">
    <property type="entry name" value="Trypsin-like serine proteases"/>
    <property type="match status" value="3"/>
</dbReference>
<keyword evidence="4" id="KW-0645">Protease</keyword>
<keyword evidence="5" id="KW-0888">Threonine protease</keyword>
<comment type="catalytic activity">
    <reaction evidence="12">
        <text>Preferential cleavage: Arg-|-Xaa, Lys-|-Xaa, but with more restricted specificity than trypsin.</text>
        <dbReference type="EC" id="3.4.21.59"/>
    </reaction>
</comment>
<dbReference type="GO" id="GO:0004298">
    <property type="term" value="F:threonine-type endopeptidase activity"/>
    <property type="evidence" value="ECO:0007669"/>
    <property type="project" value="UniProtKB-KW"/>
</dbReference>
<dbReference type="PROSITE" id="PS50240">
    <property type="entry name" value="TRYPSIN_DOM"/>
    <property type="match status" value="3"/>
</dbReference>
<accession>A0A673TWV5</accession>
<dbReference type="Proteomes" id="UP000472268">
    <property type="component" value="Chromosome 12"/>
</dbReference>
<dbReference type="EC" id="3.4.21.59" evidence="15"/>
<comment type="subunit">
    <text evidence="2">Homotetramer.</text>
</comment>
<keyword evidence="3" id="KW-0964">Secreted</keyword>
<dbReference type="CDD" id="cd00190">
    <property type="entry name" value="Tryp_SPc"/>
    <property type="match status" value="2"/>
</dbReference>
<dbReference type="SMART" id="SM00020">
    <property type="entry name" value="Tryp_SPc"/>
    <property type="match status" value="3"/>
</dbReference>
<keyword evidence="6" id="KW-0732">Signal</keyword>
<feature type="domain" description="Peptidase S1" evidence="20">
    <location>
        <begin position="1"/>
        <end position="126"/>
    </location>
</feature>
<comment type="subcellular location">
    <subcellularLocation>
        <location evidence="1">Secreted</location>
    </subcellularLocation>
</comment>
<dbReference type="PANTHER" id="PTHR24253">
    <property type="entry name" value="TRANSMEMBRANE PROTEASE SERINE"/>
    <property type="match status" value="1"/>
</dbReference>